<evidence type="ECO:0000313" key="2">
    <source>
        <dbReference type="Proteomes" id="UP000559885"/>
    </source>
</evidence>
<gene>
    <name evidence="1" type="ORF">HB912_07205</name>
</gene>
<dbReference type="Proteomes" id="UP000559885">
    <property type="component" value="Unassembled WGS sequence"/>
</dbReference>
<name>A0A841ZS44_9LIST</name>
<dbReference type="EMBL" id="JAARRM010000002">
    <property type="protein sequence ID" value="MBC1521431.1"/>
    <property type="molecule type" value="Genomic_DNA"/>
</dbReference>
<dbReference type="AlphaFoldDB" id="A0A841ZS44"/>
<reference evidence="1 2" key="1">
    <citation type="submission" date="2020-03" db="EMBL/GenBank/DDBJ databases">
        <title>Soil Listeria distribution.</title>
        <authorList>
            <person name="Liao J."/>
            <person name="Wiedmann M."/>
        </authorList>
    </citation>
    <scope>NUCLEOTIDE SEQUENCE [LARGE SCALE GENOMIC DNA]</scope>
    <source>
        <strain evidence="1 2">FSL L7-1507</strain>
    </source>
</reference>
<sequence length="87" mass="10184">MPNLAKKVDPEKLEVIELVHPETGYKPNVDLKEINEIMKHAPITNKHFTPQEFTEDEYVFDDDGRMTTIVRLPTNKKKAIEKRDKHV</sequence>
<evidence type="ECO:0000313" key="1">
    <source>
        <dbReference type="EMBL" id="MBC1521431.1"/>
    </source>
</evidence>
<organism evidence="1 2">
    <name type="scientific">Listeria aquatica</name>
    <dbReference type="NCBI Taxonomy" id="1494960"/>
    <lineage>
        <taxon>Bacteria</taxon>
        <taxon>Bacillati</taxon>
        <taxon>Bacillota</taxon>
        <taxon>Bacilli</taxon>
        <taxon>Bacillales</taxon>
        <taxon>Listeriaceae</taxon>
        <taxon>Listeria</taxon>
    </lineage>
</organism>
<dbReference type="RefSeq" id="WP_185373345.1">
    <property type="nucleotide sequence ID" value="NZ_JAARRM010000002.1"/>
</dbReference>
<comment type="caution">
    <text evidence="1">The sequence shown here is derived from an EMBL/GenBank/DDBJ whole genome shotgun (WGS) entry which is preliminary data.</text>
</comment>
<protein>
    <submittedName>
        <fullName evidence="1">Uncharacterized protein</fullName>
    </submittedName>
</protein>
<accession>A0A841ZS44</accession>
<proteinExistence type="predicted"/>